<gene>
    <name evidence="2" type="ordered locus">LFE_0383</name>
</gene>
<dbReference type="Proteomes" id="UP000007382">
    <property type="component" value="Chromosome"/>
</dbReference>
<dbReference type="InterPro" id="IPR011008">
    <property type="entry name" value="Dimeric_a/b-barrel"/>
</dbReference>
<keyword evidence="3" id="KW-1185">Reference proteome</keyword>
<keyword evidence="2" id="KW-0503">Monooxygenase</keyword>
<dbReference type="PANTHER" id="PTHR34474:SF2">
    <property type="entry name" value="SIGNAL TRANSDUCTION PROTEIN TRAP"/>
    <property type="match status" value="1"/>
</dbReference>
<dbReference type="KEGG" id="lfc:LFE_0383"/>
<proteinExistence type="predicted"/>
<dbReference type="HOGENOM" id="CLU_141544_1_1_0"/>
<accession>I0ILF5</accession>
<dbReference type="InterPro" id="IPR050404">
    <property type="entry name" value="Heme-degrading_MO"/>
</dbReference>
<dbReference type="STRING" id="1162668.LFE_0383"/>
<evidence type="ECO:0000313" key="3">
    <source>
        <dbReference type="Proteomes" id="UP000007382"/>
    </source>
</evidence>
<dbReference type="PATRIC" id="fig|1162668.3.peg.447"/>
<sequence>MLLFPSPLPNERIAMFVVANRILVAKGFEKDFEERFKNRKGLIDGSPGFIRNLILKPIDSEYYSVMTFWETMEDFKNWTRSDSFKKAHSNHPPREMFSGPNVLEIHEVISDSDKDVD</sequence>
<evidence type="ECO:0000313" key="2">
    <source>
        <dbReference type="EMBL" id="BAM06104.1"/>
    </source>
</evidence>
<dbReference type="Gene3D" id="3.30.70.100">
    <property type="match status" value="1"/>
</dbReference>
<name>I0ILF5_LEPFC</name>
<dbReference type="EMBL" id="AP012342">
    <property type="protein sequence ID" value="BAM06104.1"/>
    <property type="molecule type" value="Genomic_DNA"/>
</dbReference>
<dbReference type="SUPFAM" id="SSF54909">
    <property type="entry name" value="Dimeric alpha+beta barrel"/>
    <property type="match status" value="1"/>
</dbReference>
<dbReference type="AlphaFoldDB" id="I0ILF5"/>
<dbReference type="PROSITE" id="PS51725">
    <property type="entry name" value="ABM"/>
    <property type="match status" value="1"/>
</dbReference>
<dbReference type="RefSeq" id="WP_014448597.1">
    <property type="nucleotide sequence ID" value="NC_017094.1"/>
</dbReference>
<evidence type="ECO:0000259" key="1">
    <source>
        <dbReference type="PROSITE" id="PS51725"/>
    </source>
</evidence>
<dbReference type="GO" id="GO:0004497">
    <property type="term" value="F:monooxygenase activity"/>
    <property type="evidence" value="ECO:0007669"/>
    <property type="project" value="UniProtKB-KW"/>
</dbReference>
<dbReference type="Pfam" id="PF03992">
    <property type="entry name" value="ABM"/>
    <property type="match status" value="1"/>
</dbReference>
<keyword evidence="2" id="KW-0560">Oxidoreductase</keyword>
<feature type="domain" description="ABM" evidence="1">
    <location>
        <begin position="16"/>
        <end position="105"/>
    </location>
</feature>
<reference evidence="2 3" key="1">
    <citation type="journal article" date="2012" name="J. Bacteriol.">
        <title>Complete Genome Sequence of Leptospirillum ferrooxidans Strain C2-3, Isolated from a Fresh Volcanic Ash Deposit on the Island of Miyake, Japan.</title>
        <authorList>
            <person name="Fujimura R."/>
            <person name="Sato Y."/>
            <person name="Nishizawa T."/>
            <person name="Oshima K."/>
            <person name="Kim S.-W."/>
            <person name="Hattori M."/>
            <person name="Kamijo T."/>
            <person name="Ohta H."/>
        </authorList>
    </citation>
    <scope>NUCLEOTIDE SEQUENCE [LARGE SCALE GENOMIC DNA]</scope>
    <source>
        <strain evidence="2 3">C2-3</strain>
    </source>
</reference>
<dbReference type="eggNOG" id="COG2329">
    <property type="taxonomic scope" value="Bacteria"/>
</dbReference>
<reference evidence="3" key="2">
    <citation type="submission" date="2012-03" db="EMBL/GenBank/DDBJ databases">
        <title>The complete genome sequence of the pioneer microbe on fresh volcanic deposit, Leptospirillum ferrooxidans strain C2-3.</title>
        <authorList>
            <person name="Fujimura R."/>
            <person name="Sato Y."/>
            <person name="Nishizawa T."/>
            <person name="Nanba K."/>
            <person name="Oshima K."/>
            <person name="Hattori M."/>
            <person name="Kamijo T."/>
            <person name="Ohta H."/>
        </authorList>
    </citation>
    <scope>NUCLEOTIDE SEQUENCE [LARGE SCALE GENOMIC DNA]</scope>
    <source>
        <strain evidence="3">C2-3</strain>
    </source>
</reference>
<dbReference type="InterPro" id="IPR007138">
    <property type="entry name" value="ABM_dom"/>
</dbReference>
<protein>
    <submittedName>
        <fullName evidence="2">Antibiotic biosynthesis monooxygenase</fullName>
    </submittedName>
</protein>
<dbReference type="PANTHER" id="PTHR34474">
    <property type="entry name" value="SIGNAL TRANSDUCTION PROTEIN TRAP"/>
    <property type="match status" value="1"/>
</dbReference>
<organism evidence="2 3">
    <name type="scientific">Leptospirillum ferrooxidans (strain C2-3)</name>
    <dbReference type="NCBI Taxonomy" id="1162668"/>
    <lineage>
        <taxon>Bacteria</taxon>
        <taxon>Pseudomonadati</taxon>
        <taxon>Nitrospirota</taxon>
        <taxon>Nitrospiria</taxon>
        <taxon>Nitrospirales</taxon>
        <taxon>Nitrospiraceae</taxon>
        <taxon>Leptospirillum</taxon>
    </lineage>
</organism>